<gene>
    <name evidence="1" type="ORF">PanWU01x14_051960</name>
</gene>
<proteinExistence type="predicted"/>
<dbReference type="Proteomes" id="UP000237105">
    <property type="component" value="Unassembled WGS sequence"/>
</dbReference>
<protein>
    <submittedName>
        <fullName evidence="1">Uncharacterized protein</fullName>
    </submittedName>
</protein>
<sequence>ITISCTEKDFIVQSNKEKKIIISCIERVHPLYKKKYELIYNLGMNNRKNTNHDKGLRLYSAQQCFSKFQSNAVPQTSSVYIWIPNQIICVLLRLWHWFFAKLANNSGPKCNKNQNEKIKCYEATLSIFL</sequence>
<feature type="non-terminal residue" evidence="1">
    <location>
        <position position="1"/>
    </location>
</feature>
<comment type="caution">
    <text evidence="1">The sequence shown here is derived from an EMBL/GenBank/DDBJ whole genome shotgun (WGS) entry which is preliminary data.</text>
</comment>
<accession>A0A2P5DM66</accession>
<keyword evidence="2" id="KW-1185">Reference proteome</keyword>
<dbReference type="EMBL" id="JXTB01000029">
    <property type="protein sequence ID" value="PON74364.1"/>
    <property type="molecule type" value="Genomic_DNA"/>
</dbReference>
<dbReference type="AlphaFoldDB" id="A0A2P5DM66"/>
<evidence type="ECO:0000313" key="2">
    <source>
        <dbReference type="Proteomes" id="UP000237105"/>
    </source>
</evidence>
<organism evidence="1 2">
    <name type="scientific">Parasponia andersonii</name>
    <name type="common">Sponia andersonii</name>
    <dbReference type="NCBI Taxonomy" id="3476"/>
    <lineage>
        <taxon>Eukaryota</taxon>
        <taxon>Viridiplantae</taxon>
        <taxon>Streptophyta</taxon>
        <taxon>Embryophyta</taxon>
        <taxon>Tracheophyta</taxon>
        <taxon>Spermatophyta</taxon>
        <taxon>Magnoliopsida</taxon>
        <taxon>eudicotyledons</taxon>
        <taxon>Gunneridae</taxon>
        <taxon>Pentapetalae</taxon>
        <taxon>rosids</taxon>
        <taxon>fabids</taxon>
        <taxon>Rosales</taxon>
        <taxon>Cannabaceae</taxon>
        <taxon>Parasponia</taxon>
    </lineage>
</organism>
<name>A0A2P5DM66_PARAD</name>
<reference evidence="2" key="1">
    <citation type="submission" date="2016-06" db="EMBL/GenBank/DDBJ databases">
        <title>Parallel loss of symbiosis genes in relatives of nitrogen-fixing non-legume Parasponia.</title>
        <authorList>
            <person name="Van Velzen R."/>
            <person name="Holmer R."/>
            <person name="Bu F."/>
            <person name="Rutten L."/>
            <person name="Van Zeijl A."/>
            <person name="Liu W."/>
            <person name="Santuari L."/>
            <person name="Cao Q."/>
            <person name="Sharma T."/>
            <person name="Shen D."/>
            <person name="Roswanjaya Y."/>
            <person name="Wardhani T."/>
            <person name="Kalhor M.S."/>
            <person name="Jansen J."/>
            <person name="Van den Hoogen J."/>
            <person name="Gungor B."/>
            <person name="Hartog M."/>
            <person name="Hontelez J."/>
            <person name="Verver J."/>
            <person name="Yang W.-C."/>
            <person name="Schijlen E."/>
            <person name="Repin R."/>
            <person name="Schilthuizen M."/>
            <person name="Schranz E."/>
            <person name="Heidstra R."/>
            <person name="Miyata K."/>
            <person name="Fedorova E."/>
            <person name="Kohlen W."/>
            <person name="Bisseling T."/>
            <person name="Smit S."/>
            <person name="Geurts R."/>
        </authorList>
    </citation>
    <scope>NUCLEOTIDE SEQUENCE [LARGE SCALE GENOMIC DNA]</scope>
    <source>
        <strain evidence="2">cv. WU1-14</strain>
    </source>
</reference>
<evidence type="ECO:0000313" key="1">
    <source>
        <dbReference type="EMBL" id="PON74364.1"/>
    </source>
</evidence>
<dbReference type="OrthoDB" id="10452087at2759"/>